<dbReference type="CDD" id="cd01289">
    <property type="entry name" value="FabA_like"/>
    <property type="match status" value="1"/>
</dbReference>
<comment type="caution">
    <text evidence="1">The sequence shown here is derived from an EMBL/GenBank/DDBJ whole genome shotgun (WGS) entry which is preliminary data.</text>
</comment>
<dbReference type="InterPro" id="IPR029069">
    <property type="entry name" value="HotDog_dom_sf"/>
</dbReference>
<dbReference type="RefSeq" id="WP_248939868.1">
    <property type="nucleotide sequence ID" value="NZ_JAKIKS010000027.1"/>
</dbReference>
<dbReference type="SUPFAM" id="SSF54637">
    <property type="entry name" value="Thioesterase/thiol ester dehydrase-isomerase"/>
    <property type="match status" value="1"/>
</dbReference>
<name>A0ABT0LA46_9GAMM</name>
<dbReference type="PIRSF" id="PIRSF020565">
    <property type="entry name" value="3Ho_Ac_ACP_DH_prd"/>
    <property type="match status" value="1"/>
</dbReference>
<protein>
    <submittedName>
        <fullName evidence="1">Hotdog family protein</fullName>
    </submittedName>
</protein>
<dbReference type="InterPro" id="IPR016776">
    <property type="entry name" value="ApeP-like_dehydratase"/>
</dbReference>
<organism evidence="1 2">
    <name type="scientific">Shewanella surugensis</name>
    <dbReference type="NCBI Taxonomy" id="212020"/>
    <lineage>
        <taxon>Bacteria</taxon>
        <taxon>Pseudomonadati</taxon>
        <taxon>Pseudomonadota</taxon>
        <taxon>Gammaproteobacteria</taxon>
        <taxon>Alteromonadales</taxon>
        <taxon>Shewanellaceae</taxon>
        <taxon>Shewanella</taxon>
    </lineage>
</organism>
<dbReference type="EMBL" id="JAKIKS010000027">
    <property type="protein sequence ID" value="MCL1124591.1"/>
    <property type="molecule type" value="Genomic_DNA"/>
</dbReference>
<proteinExistence type="predicted"/>
<dbReference type="Proteomes" id="UP001203423">
    <property type="component" value="Unassembled WGS sequence"/>
</dbReference>
<evidence type="ECO:0000313" key="1">
    <source>
        <dbReference type="EMBL" id="MCL1124591.1"/>
    </source>
</evidence>
<gene>
    <name evidence="1" type="ORF">L2764_08910</name>
</gene>
<accession>A0ABT0LA46</accession>
<dbReference type="Pfam" id="PF22817">
    <property type="entry name" value="ApeP-like"/>
    <property type="match status" value="1"/>
</dbReference>
<keyword evidence="2" id="KW-1185">Reference proteome</keyword>
<dbReference type="Gene3D" id="3.10.129.10">
    <property type="entry name" value="Hotdog Thioesterase"/>
    <property type="match status" value="1"/>
</dbReference>
<sequence length="165" mass="18655">MINMTAIDTHDVADYLPHSAPMIFIDKIIAYQTDTLLSEINITSQSPYFDDIISGVPNYVGIEYMAQTIAALAGIEALKRNDIIRIGFLLGSRKLQLHVPHYKLGHTYHTRVSRLYQEETGLAVFECQILEQDDIIAQANINVFQPQDTHTYISNSTQDSQEIVK</sequence>
<evidence type="ECO:0000313" key="2">
    <source>
        <dbReference type="Proteomes" id="UP001203423"/>
    </source>
</evidence>
<reference evidence="1 2" key="1">
    <citation type="submission" date="2022-01" db="EMBL/GenBank/DDBJ databases">
        <title>Whole genome-based taxonomy of the Shewanellaceae.</title>
        <authorList>
            <person name="Martin-Rodriguez A.J."/>
        </authorList>
    </citation>
    <scope>NUCLEOTIDE SEQUENCE [LARGE SCALE GENOMIC DNA]</scope>
    <source>
        <strain evidence="1 2">DSM 17177</strain>
    </source>
</reference>